<dbReference type="AlphaFoldDB" id="A0A562SQN4"/>
<dbReference type="Proteomes" id="UP000316167">
    <property type="component" value="Unassembled WGS sequence"/>
</dbReference>
<evidence type="ECO:0000256" key="2">
    <source>
        <dbReference type="ARBA" id="ARBA00012438"/>
    </source>
</evidence>
<keyword evidence="3" id="KW-0808">Transferase</keyword>
<feature type="transmembrane region" description="Helical" evidence="6">
    <location>
        <begin position="200"/>
        <end position="221"/>
    </location>
</feature>
<dbReference type="Pfam" id="PF02518">
    <property type="entry name" value="HATPase_c"/>
    <property type="match status" value="1"/>
</dbReference>
<feature type="domain" description="Histidine kinase" evidence="7">
    <location>
        <begin position="385"/>
        <end position="569"/>
    </location>
</feature>
<feature type="transmembrane region" description="Helical" evidence="6">
    <location>
        <begin position="233"/>
        <end position="252"/>
    </location>
</feature>
<keyword evidence="6" id="KW-0472">Membrane</keyword>
<organism evidence="8 9">
    <name type="scientific">Lacibacter cauensis</name>
    <dbReference type="NCBI Taxonomy" id="510947"/>
    <lineage>
        <taxon>Bacteria</taxon>
        <taxon>Pseudomonadati</taxon>
        <taxon>Bacteroidota</taxon>
        <taxon>Chitinophagia</taxon>
        <taxon>Chitinophagales</taxon>
        <taxon>Chitinophagaceae</taxon>
        <taxon>Lacibacter</taxon>
    </lineage>
</organism>
<dbReference type="InterPro" id="IPR011622">
    <property type="entry name" value="7TMR_DISM_rcpt_extracell_dom2"/>
</dbReference>
<protein>
    <recommendedName>
        <fullName evidence="2">histidine kinase</fullName>
        <ecNumber evidence="2">2.7.13.3</ecNumber>
    </recommendedName>
</protein>
<dbReference type="GO" id="GO:0000160">
    <property type="term" value="P:phosphorelay signal transduction system"/>
    <property type="evidence" value="ECO:0007669"/>
    <property type="project" value="UniProtKB-KW"/>
</dbReference>
<dbReference type="Gene3D" id="2.60.40.2380">
    <property type="match status" value="1"/>
</dbReference>
<evidence type="ECO:0000256" key="5">
    <source>
        <dbReference type="ARBA" id="ARBA00023012"/>
    </source>
</evidence>
<dbReference type="SUPFAM" id="SSF55874">
    <property type="entry name" value="ATPase domain of HSP90 chaperone/DNA topoisomerase II/histidine kinase"/>
    <property type="match status" value="1"/>
</dbReference>
<feature type="transmembrane region" description="Helical" evidence="6">
    <location>
        <begin position="137"/>
        <end position="157"/>
    </location>
</feature>
<keyword evidence="5" id="KW-0902">Two-component regulatory system</keyword>
<evidence type="ECO:0000313" key="8">
    <source>
        <dbReference type="EMBL" id="TWI83080.1"/>
    </source>
</evidence>
<proteinExistence type="predicted"/>
<dbReference type="InterPro" id="IPR003594">
    <property type="entry name" value="HATPase_dom"/>
</dbReference>
<dbReference type="EMBL" id="VLLE01000003">
    <property type="protein sequence ID" value="TWI83080.1"/>
    <property type="molecule type" value="Genomic_DNA"/>
</dbReference>
<dbReference type="Pfam" id="PF07696">
    <property type="entry name" value="7TMR-DISMED2"/>
    <property type="match status" value="1"/>
</dbReference>
<dbReference type="InterPro" id="IPR050482">
    <property type="entry name" value="Sensor_HK_TwoCompSys"/>
</dbReference>
<sequence length="579" mass="66925">MDLERFAAIKNNMQPVSAVKFNLSYKNEMLWLYIPLAAVKDFSSFTHIMLRNPHLNNLHVWVFDGDSLVKTFAPTGDHLPFASRTLRYADFVFPIPEQNRNRLSLLILLDKRNEQLNVPVHFVTEEGFSSYNRRKNLLAGLMSGLGLFLFLFTFFLFYTMREKLYVYYSLYVLMVFFYIFSDYGYSFMYLFPNHPLPADFTRPLSISLASPLYMLFAITLLNIKEHLPKHYKWVVGFVIFYLSALVISTFVIPNTGKIRILLVWLMQIFQNTGAIIILVTAIAAWRKKIAYAGYIICTSLVLLFAFFVFMQYVSGYITDTLITRNMMNIGFATEVSILAFVLTLRFKKYKEQSEQLLRTTNLQQEQIFQNISNYQEKEMQRYSSLLHDSVGARLSAIRLNLESLKQKIPEIQLTKSIEDIGELANDVRQFSHNLSPVLLQKKGLVGAVKQIVEGVNESQRIFIQFESIGSLQKVSFRYELMVYNILQELIQNILKHAQATEVIIQLILEKELIYLFVEDNGRGFNHLSIKEGLGFSQIQQLVTFVQGSLTIDAKEGYGCKVTLEFPVLPDEANHATTYR</sequence>
<evidence type="ECO:0000259" key="7">
    <source>
        <dbReference type="PROSITE" id="PS50109"/>
    </source>
</evidence>
<dbReference type="InterPro" id="IPR036890">
    <property type="entry name" value="HATPase_C_sf"/>
</dbReference>
<dbReference type="InterPro" id="IPR005467">
    <property type="entry name" value="His_kinase_dom"/>
</dbReference>
<feature type="transmembrane region" description="Helical" evidence="6">
    <location>
        <begin position="326"/>
        <end position="346"/>
    </location>
</feature>
<comment type="caution">
    <text evidence="8">The sequence shown here is derived from an EMBL/GenBank/DDBJ whole genome shotgun (WGS) entry which is preliminary data.</text>
</comment>
<dbReference type="CDD" id="cd16917">
    <property type="entry name" value="HATPase_UhpB-NarQ-NarX-like"/>
    <property type="match status" value="1"/>
</dbReference>
<evidence type="ECO:0000256" key="6">
    <source>
        <dbReference type="SAM" id="Phobius"/>
    </source>
</evidence>
<dbReference type="GO" id="GO:0004673">
    <property type="term" value="F:protein histidine kinase activity"/>
    <property type="evidence" value="ECO:0007669"/>
    <property type="project" value="UniProtKB-EC"/>
</dbReference>
<dbReference type="OrthoDB" id="9760839at2"/>
<gene>
    <name evidence="8" type="ORF">IQ13_1186</name>
</gene>
<accession>A0A562SQN4</accession>
<keyword evidence="9" id="KW-1185">Reference proteome</keyword>
<keyword evidence="6" id="KW-0812">Transmembrane</keyword>
<dbReference type="PANTHER" id="PTHR24421:SF10">
    <property type="entry name" value="NITRATE_NITRITE SENSOR PROTEIN NARQ"/>
    <property type="match status" value="1"/>
</dbReference>
<evidence type="ECO:0000313" key="9">
    <source>
        <dbReference type="Proteomes" id="UP000316167"/>
    </source>
</evidence>
<comment type="catalytic activity">
    <reaction evidence="1">
        <text>ATP + protein L-histidine = ADP + protein N-phospho-L-histidine.</text>
        <dbReference type="EC" id="2.7.13.3"/>
    </reaction>
</comment>
<evidence type="ECO:0000256" key="1">
    <source>
        <dbReference type="ARBA" id="ARBA00000085"/>
    </source>
</evidence>
<keyword evidence="4 8" id="KW-0418">Kinase</keyword>
<feature type="transmembrane region" description="Helical" evidence="6">
    <location>
        <begin position="164"/>
        <end position="180"/>
    </location>
</feature>
<dbReference type="SMART" id="SM00387">
    <property type="entry name" value="HATPase_c"/>
    <property type="match status" value="1"/>
</dbReference>
<dbReference type="InterPro" id="IPR011623">
    <property type="entry name" value="7TMR_DISM_rcpt_extracell_dom1"/>
</dbReference>
<feature type="transmembrane region" description="Helical" evidence="6">
    <location>
        <begin position="291"/>
        <end position="314"/>
    </location>
</feature>
<feature type="transmembrane region" description="Helical" evidence="6">
    <location>
        <begin position="258"/>
        <end position="284"/>
    </location>
</feature>
<keyword evidence="6" id="KW-1133">Transmembrane helix</keyword>
<dbReference type="PANTHER" id="PTHR24421">
    <property type="entry name" value="NITRATE/NITRITE SENSOR PROTEIN NARX-RELATED"/>
    <property type="match status" value="1"/>
</dbReference>
<dbReference type="Gene3D" id="3.30.565.10">
    <property type="entry name" value="Histidine kinase-like ATPase, C-terminal domain"/>
    <property type="match status" value="1"/>
</dbReference>
<dbReference type="PROSITE" id="PS50109">
    <property type="entry name" value="HIS_KIN"/>
    <property type="match status" value="1"/>
</dbReference>
<name>A0A562SQN4_9BACT</name>
<reference evidence="8 9" key="1">
    <citation type="journal article" date="2015" name="Stand. Genomic Sci.">
        <title>Genomic Encyclopedia of Bacterial and Archaeal Type Strains, Phase III: the genomes of soil and plant-associated and newly described type strains.</title>
        <authorList>
            <person name="Whitman W.B."/>
            <person name="Woyke T."/>
            <person name="Klenk H.P."/>
            <person name="Zhou Y."/>
            <person name="Lilburn T.G."/>
            <person name="Beck B.J."/>
            <person name="De Vos P."/>
            <person name="Vandamme P."/>
            <person name="Eisen J.A."/>
            <person name="Garrity G."/>
            <person name="Hugenholtz P."/>
            <person name="Kyrpides N.C."/>
        </authorList>
    </citation>
    <scope>NUCLEOTIDE SEQUENCE [LARGE SCALE GENOMIC DNA]</scope>
    <source>
        <strain evidence="8 9">CGMCC 1.7271</strain>
    </source>
</reference>
<dbReference type="EC" id="2.7.13.3" evidence="2"/>
<evidence type="ECO:0000256" key="3">
    <source>
        <dbReference type="ARBA" id="ARBA00022679"/>
    </source>
</evidence>
<dbReference type="Pfam" id="PF07695">
    <property type="entry name" value="7TMR-DISM_7TM"/>
    <property type="match status" value="1"/>
</dbReference>
<evidence type="ECO:0000256" key="4">
    <source>
        <dbReference type="ARBA" id="ARBA00022777"/>
    </source>
</evidence>